<evidence type="ECO:0000256" key="1">
    <source>
        <dbReference type="ARBA" id="ARBA00023002"/>
    </source>
</evidence>
<organism evidence="3">
    <name type="scientific">freshwater metagenome</name>
    <dbReference type="NCBI Taxonomy" id="449393"/>
    <lineage>
        <taxon>unclassified sequences</taxon>
        <taxon>metagenomes</taxon>
        <taxon>ecological metagenomes</taxon>
    </lineage>
</organism>
<accession>A0A094SKU8</accession>
<dbReference type="GO" id="GO:0071949">
    <property type="term" value="F:FAD binding"/>
    <property type="evidence" value="ECO:0007669"/>
    <property type="project" value="InterPro"/>
</dbReference>
<dbReference type="Pfam" id="PF01494">
    <property type="entry name" value="FAD_binding_3"/>
    <property type="match status" value="1"/>
</dbReference>
<name>A0A094SKU8_9ZZZZ</name>
<dbReference type="InterPro" id="IPR002938">
    <property type="entry name" value="FAD-bd"/>
</dbReference>
<dbReference type="GO" id="GO:0016491">
    <property type="term" value="F:oxidoreductase activity"/>
    <property type="evidence" value="ECO:0007669"/>
    <property type="project" value="UniProtKB-KW"/>
</dbReference>
<keyword evidence="1" id="KW-0560">Oxidoreductase</keyword>
<dbReference type="PRINTS" id="PR00420">
    <property type="entry name" value="RNGMNOXGNASE"/>
</dbReference>
<protein>
    <recommendedName>
        <fullName evidence="2">FAD-binding domain-containing protein</fullName>
    </recommendedName>
</protein>
<dbReference type="Gene3D" id="3.50.50.60">
    <property type="entry name" value="FAD/NAD(P)-binding domain"/>
    <property type="match status" value="2"/>
</dbReference>
<sequence length="403" mass="43898">MYADILIIGGGVSGSAMGAALVNSGHRVICIDQGTGGPLDTARGDHISPVNVEAIAEWGVLEHFFAAGATKRIGHQFRSSDGETLLSAEYTEMGIPYPYFLVINHEMITPTFMNFAKTDPGFVLLQPYSVKDLEVTDGNVTNVLATNREGDEVQISAHMIIACDGASSTVREKLRVPCFEHPYNHPMVAFFTDRPAALAPDNYFFRYAGDNGQLVIQQRMDGTIKVTMPVADEGIPWWKKSTNEDRQKIVGGIAPELSDSELELAGFYPVRMIHAIDYAIGNVVLIGDAAHAIHPARGQGLNMGIASLKALIPLIPAPDEISKPEAVKLALAEFHRIQKPLNDRIIARNHSAAMEMEMGADENRAFVLKKSNAAIKQMAGDLKLRELHLNEATGYHFGVPTKV</sequence>
<evidence type="ECO:0000313" key="3">
    <source>
        <dbReference type="EMBL" id="KGA19133.1"/>
    </source>
</evidence>
<dbReference type="AlphaFoldDB" id="A0A094SKU8"/>
<evidence type="ECO:0000259" key="2">
    <source>
        <dbReference type="Pfam" id="PF01494"/>
    </source>
</evidence>
<comment type="caution">
    <text evidence="3">The sequence shown here is derived from an EMBL/GenBank/DDBJ whole genome shotgun (WGS) entry which is preliminary data.</text>
</comment>
<dbReference type="EMBL" id="JNSL01000034">
    <property type="protein sequence ID" value="KGA19133.1"/>
    <property type="molecule type" value="Genomic_DNA"/>
</dbReference>
<feature type="domain" description="FAD-binding" evidence="2">
    <location>
        <begin position="3"/>
        <end position="306"/>
    </location>
</feature>
<dbReference type="SUPFAM" id="SSF51905">
    <property type="entry name" value="FAD/NAD(P)-binding domain"/>
    <property type="match status" value="1"/>
</dbReference>
<proteinExistence type="predicted"/>
<dbReference type="PANTHER" id="PTHR43476">
    <property type="entry name" value="3-(3-HYDROXY-PHENYL)PROPIONATE/3-HYDROXYCINNAMIC ACID HYDROXYLASE"/>
    <property type="match status" value="1"/>
</dbReference>
<dbReference type="InterPro" id="IPR036188">
    <property type="entry name" value="FAD/NAD-bd_sf"/>
</dbReference>
<reference evidence="3" key="1">
    <citation type="submission" date="2014-06" db="EMBL/GenBank/DDBJ databases">
        <title>Key roles for freshwater Actinobacteria revealed by deep metagenomic sequencing.</title>
        <authorList>
            <person name="Ghai R."/>
            <person name="Mizuno C.M."/>
            <person name="Picazo A."/>
            <person name="Camacho A."/>
            <person name="Rodriguez-Valera F."/>
        </authorList>
    </citation>
    <scope>NUCLEOTIDE SEQUENCE</scope>
</reference>
<gene>
    <name evidence="3" type="ORF">GM51_7075</name>
</gene>
<dbReference type="PANTHER" id="PTHR43476:SF5">
    <property type="entry name" value="FAD-DEPENDENT MONOOXYGENASE"/>
    <property type="match status" value="1"/>
</dbReference>
<dbReference type="InterPro" id="IPR050631">
    <property type="entry name" value="PheA/TfdB_FAD_monoxygenase"/>
</dbReference>